<feature type="transmembrane region" description="Helical" evidence="6">
    <location>
        <begin position="84"/>
        <end position="104"/>
    </location>
</feature>
<keyword evidence="3 6" id="KW-0812">Transmembrane</keyword>
<dbReference type="RefSeq" id="WP_062663473.1">
    <property type="nucleotide sequence ID" value="NZ_FIZX01000002.1"/>
</dbReference>
<dbReference type="Pfam" id="PF00482">
    <property type="entry name" value="T2SSF"/>
    <property type="match status" value="1"/>
</dbReference>
<dbReference type="EMBL" id="FIZX01000002">
    <property type="protein sequence ID" value="CZF81102.1"/>
    <property type="molecule type" value="Genomic_DNA"/>
</dbReference>
<feature type="transmembrane region" description="Helical" evidence="6">
    <location>
        <begin position="265"/>
        <end position="285"/>
    </location>
</feature>
<feature type="transmembrane region" description="Helical" evidence="6">
    <location>
        <begin position="6"/>
        <end position="26"/>
    </location>
</feature>
<dbReference type="STRING" id="1796497.GCE9029_02397"/>
<dbReference type="GO" id="GO:0005886">
    <property type="term" value="C:plasma membrane"/>
    <property type="evidence" value="ECO:0007669"/>
    <property type="project" value="UniProtKB-SubCell"/>
</dbReference>
<evidence type="ECO:0000256" key="2">
    <source>
        <dbReference type="ARBA" id="ARBA00022475"/>
    </source>
</evidence>
<name>A0A128F2S6_9GAMM</name>
<evidence type="ECO:0000256" key="4">
    <source>
        <dbReference type="ARBA" id="ARBA00022989"/>
    </source>
</evidence>
<protein>
    <submittedName>
        <fullName evidence="8">Bacterial type II secretion system protein F domain protein</fullName>
    </submittedName>
</protein>
<feature type="transmembrane region" description="Helical" evidence="6">
    <location>
        <begin position="116"/>
        <end position="134"/>
    </location>
</feature>
<accession>A0A128F2S6</accession>
<evidence type="ECO:0000313" key="8">
    <source>
        <dbReference type="EMBL" id="CZF81102.1"/>
    </source>
</evidence>
<reference evidence="9" key="1">
    <citation type="submission" date="2016-02" db="EMBL/GenBank/DDBJ databases">
        <authorList>
            <person name="Rodrigo-Torres Lidia"/>
            <person name="Arahal R.David."/>
        </authorList>
    </citation>
    <scope>NUCLEOTIDE SEQUENCE [LARGE SCALE GENOMIC DNA]</scope>
    <source>
        <strain evidence="9">CECT 9029</strain>
    </source>
</reference>
<evidence type="ECO:0000256" key="3">
    <source>
        <dbReference type="ARBA" id="ARBA00022692"/>
    </source>
</evidence>
<keyword evidence="9" id="KW-1185">Reference proteome</keyword>
<dbReference type="Proteomes" id="UP000071641">
    <property type="component" value="Unassembled WGS sequence"/>
</dbReference>
<keyword evidence="5 6" id="KW-0472">Membrane</keyword>
<feature type="domain" description="Type II secretion system protein GspF" evidence="7">
    <location>
        <begin position="153"/>
        <end position="280"/>
    </location>
</feature>
<evidence type="ECO:0000256" key="1">
    <source>
        <dbReference type="ARBA" id="ARBA00004651"/>
    </source>
</evidence>
<comment type="subcellular location">
    <subcellularLocation>
        <location evidence="1">Cell membrane</location>
        <topology evidence="1">Multi-pass membrane protein</topology>
    </subcellularLocation>
</comment>
<evidence type="ECO:0000259" key="7">
    <source>
        <dbReference type="Pfam" id="PF00482"/>
    </source>
</evidence>
<evidence type="ECO:0000313" key="9">
    <source>
        <dbReference type="Proteomes" id="UP000071641"/>
    </source>
</evidence>
<organism evidence="8 9">
    <name type="scientific">Grimontia celer</name>
    <dbReference type="NCBI Taxonomy" id="1796497"/>
    <lineage>
        <taxon>Bacteria</taxon>
        <taxon>Pseudomonadati</taxon>
        <taxon>Pseudomonadota</taxon>
        <taxon>Gammaproteobacteria</taxon>
        <taxon>Vibrionales</taxon>
        <taxon>Vibrionaceae</taxon>
        <taxon>Grimontia</taxon>
    </lineage>
</organism>
<gene>
    <name evidence="8" type="ORF">GCE9029_02397</name>
</gene>
<dbReference type="PANTHER" id="PTHR35007:SF2">
    <property type="entry name" value="PILUS ASSEMBLE PROTEIN"/>
    <property type="match status" value="1"/>
</dbReference>
<evidence type="ECO:0000256" key="6">
    <source>
        <dbReference type="SAM" id="Phobius"/>
    </source>
</evidence>
<keyword evidence="4 6" id="KW-1133">Transmembrane helix</keyword>
<evidence type="ECO:0000256" key="5">
    <source>
        <dbReference type="ARBA" id="ARBA00023136"/>
    </source>
</evidence>
<proteinExistence type="predicted"/>
<sequence>MNSPYTLLFIILIAIGAAMTLTILFGNMKRKNSIEQALDINQLDKPSTFSDASRVIASFFAASNNEITEKFIGAGIYNTTLAPYFFLIKYTVFGVASAIVVLAGDAPIQEEILNKVIWLSVLTLVFVIGPDLYLEMRRRALALKITRKLPFLLDLMATCVQTGMTIESTLFYLTSEMASFDRDIAYMLKRLSDRARTVGIDQALQDLYERVPSPEMHSFVMTLTQSMQHGTSVYEILTTLSNDIRKIQLLSLEEKAGKLSSKMSIPLIIFIMIPVVILIVAPGVMRMMERL</sequence>
<keyword evidence="2" id="KW-1003">Cell membrane</keyword>
<dbReference type="AlphaFoldDB" id="A0A128F2S6"/>
<dbReference type="PANTHER" id="PTHR35007">
    <property type="entry name" value="INTEGRAL MEMBRANE PROTEIN-RELATED"/>
    <property type="match status" value="1"/>
</dbReference>
<dbReference type="InterPro" id="IPR018076">
    <property type="entry name" value="T2SS_GspF_dom"/>
</dbReference>